<sequence length="544" mass="59123">MGDSIIYRTTRLFTGLGDEALPGSFSVEDGRFASVGAYEDADALAARSGASVVDLGDAFVCAGFHDSHLHFFHSALYSSPLALHCRGKNEQDCVDALAPLAARRPETGWLLAQGWRQPHWNPPTTPSKRSLDAVYPDRPVAMYSGDAHTLWLNSKAIEELGLSDDSEAPEGGSYDRDENGRLTGIVREAAAMALMPRIVASFRTEELLDAYRGFLAKLAENGVTSVCDMSLMAAPGLDFVRDDLFAELLAREELTCRIHLFPTLLEDRSRLHDLQESLASDRLRACGFKQFFDGVSSQHTAWVNEPYSNARFEGDCGRPTVDPSIMRDLVLAACAEGQAVRVHAIGDEAIHVILDIFEEGLDAFGPLPEGRRHCIEHLENFQPDDIGRLAKLNVVAAVQPMHITLDPGAPEADLGADRVPYMWPFASLLESGATLAFGTDSPVADIDPRAGLYTAITRKTIPEGNPPEGWVPREKIGAADALRAYTLGSARAAGRERELGTIEAGKLADFVVIDRDLASCDPELILDARVEATYVGGACVYRRS</sequence>
<dbReference type="Pfam" id="PF07969">
    <property type="entry name" value="Amidohydro_3"/>
    <property type="match status" value="1"/>
</dbReference>
<reference evidence="2 3" key="2">
    <citation type="journal article" date="2015" name="Genome Announc.">
        <title>Complete Genome Sequence of Coriobacteriaceae Strain 68-1-3, a Novel Mucus-Degrading Isolate from the Swine Intestinal Tract.</title>
        <authorList>
            <person name="Looft T."/>
            <person name="Bayles D.O."/>
            <person name="Alt D.P."/>
            <person name="Stanton T.B."/>
        </authorList>
    </citation>
    <scope>NUCLEOTIDE SEQUENCE [LARGE SCALE GENOMIC DNA]</scope>
    <source>
        <strain evidence="2 3">68-1-3</strain>
    </source>
</reference>
<dbReference type="SUPFAM" id="SSF51338">
    <property type="entry name" value="Composite domain of metallo-dependent hydrolases"/>
    <property type="match status" value="1"/>
</dbReference>
<dbReference type="RefSeq" id="WP_039689175.1">
    <property type="nucleotide sequence ID" value="NZ_CP009302.1"/>
</dbReference>
<dbReference type="PANTHER" id="PTHR22642">
    <property type="entry name" value="IMIDAZOLONEPROPIONASE"/>
    <property type="match status" value="1"/>
</dbReference>
<dbReference type="InterPro" id="IPR033932">
    <property type="entry name" value="YtcJ-like"/>
</dbReference>
<protein>
    <submittedName>
        <fullName evidence="2">Amidohydrolase</fullName>
    </submittedName>
</protein>
<accession>A0A0A8B452</accession>
<dbReference type="Gene3D" id="3.10.310.70">
    <property type="match status" value="1"/>
</dbReference>
<evidence type="ECO:0000259" key="1">
    <source>
        <dbReference type="Pfam" id="PF07969"/>
    </source>
</evidence>
<feature type="domain" description="Amidohydrolase 3" evidence="1">
    <location>
        <begin position="52"/>
        <end position="541"/>
    </location>
</feature>
<dbReference type="GO" id="GO:0016810">
    <property type="term" value="F:hydrolase activity, acting on carbon-nitrogen (but not peptide) bonds"/>
    <property type="evidence" value="ECO:0007669"/>
    <property type="project" value="InterPro"/>
</dbReference>
<dbReference type="Gene3D" id="2.30.40.10">
    <property type="entry name" value="Urease, subunit C, domain 1"/>
    <property type="match status" value="1"/>
</dbReference>
<keyword evidence="2" id="KW-0378">Hydrolase</keyword>
<evidence type="ECO:0000313" key="2">
    <source>
        <dbReference type="EMBL" id="AJC12109.1"/>
    </source>
</evidence>
<keyword evidence="3" id="KW-1185">Reference proteome</keyword>
<dbReference type="SUPFAM" id="SSF51556">
    <property type="entry name" value="Metallo-dependent hydrolases"/>
    <property type="match status" value="1"/>
</dbReference>
<dbReference type="OrthoDB" id="3173428at2"/>
<dbReference type="PANTHER" id="PTHR22642:SF2">
    <property type="entry name" value="PROTEIN LONG AFTER FAR-RED 3"/>
    <property type="match status" value="1"/>
</dbReference>
<reference evidence="3" key="1">
    <citation type="submission" date="2014-08" db="EMBL/GenBank/DDBJ databases">
        <title>Coriobacteriaceae sp. complete genome.</title>
        <authorList>
            <person name="Looft T."/>
            <person name="Bayles D.O."/>
            <person name="Stanton T.B."/>
        </authorList>
    </citation>
    <scope>NUCLEOTIDE SEQUENCE [LARGE SCALE GENOMIC DNA]</scope>
    <source>
        <strain evidence="3">68-1-3</strain>
    </source>
</reference>
<dbReference type="InterPro" id="IPR011059">
    <property type="entry name" value="Metal-dep_hydrolase_composite"/>
</dbReference>
<name>A0A0A8B452_9ACTN</name>
<proteinExistence type="predicted"/>
<evidence type="ECO:0000313" key="3">
    <source>
        <dbReference type="Proteomes" id="UP000031121"/>
    </source>
</evidence>
<dbReference type="InterPro" id="IPR032466">
    <property type="entry name" value="Metal_Hydrolase"/>
</dbReference>
<dbReference type="AlphaFoldDB" id="A0A0A8B452"/>
<dbReference type="HOGENOM" id="CLU_009942_3_1_11"/>
<organism evidence="2 3">
    <name type="scientific">Berryella intestinalis</name>
    <dbReference type="NCBI Taxonomy" id="1531429"/>
    <lineage>
        <taxon>Bacteria</taxon>
        <taxon>Bacillati</taxon>
        <taxon>Actinomycetota</taxon>
        <taxon>Coriobacteriia</taxon>
        <taxon>Eggerthellales</taxon>
        <taxon>Eggerthellaceae</taxon>
        <taxon>Berryella</taxon>
    </lineage>
</organism>
<gene>
    <name evidence="2" type="ORF">JI75_04920</name>
</gene>
<dbReference type="Proteomes" id="UP000031121">
    <property type="component" value="Chromosome"/>
</dbReference>
<dbReference type="KEGG" id="cbac:JI75_04920"/>
<dbReference type="CDD" id="cd01300">
    <property type="entry name" value="YtcJ_like"/>
    <property type="match status" value="1"/>
</dbReference>
<dbReference type="Gene3D" id="3.20.20.140">
    <property type="entry name" value="Metal-dependent hydrolases"/>
    <property type="match status" value="1"/>
</dbReference>
<dbReference type="EMBL" id="CP009302">
    <property type="protein sequence ID" value="AJC12109.1"/>
    <property type="molecule type" value="Genomic_DNA"/>
</dbReference>
<dbReference type="InterPro" id="IPR013108">
    <property type="entry name" value="Amidohydro_3"/>
</dbReference>